<protein>
    <recommendedName>
        <fullName evidence="2">Rho-GAP domain-containing protein</fullName>
    </recommendedName>
</protein>
<sequence length="193" mass="21914">MFLLSHVAAGSHLNLMTSENLSIVFGPTIFHVPLSPMVEEQEQCNALTKHLLDNLIHLLPNMPLQDSGTHEDHTGSEGHWKALKMVRDDGRFDYEETDMTDPGRQWGRESHHKYIGSDEGHCKTMGLVKITLEGTEDDPIAADLRRLRRAGEPQQRSVHTAAPASHNGQDENSPTHNLRCQERNYVFNMRRFL</sequence>
<keyword evidence="4" id="KW-1185">Reference proteome</keyword>
<organism evidence="3 4">
    <name type="scientific">Cirrhinus molitorella</name>
    <name type="common">mud carp</name>
    <dbReference type="NCBI Taxonomy" id="172907"/>
    <lineage>
        <taxon>Eukaryota</taxon>
        <taxon>Metazoa</taxon>
        <taxon>Chordata</taxon>
        <taxon>Craniata</taxon>
        <taxon>Vertebrata</taxon>
        <taxon>Euteleostomi</taxon>
        <taxon>Actinopterygii</taxon>
        <taxon>Neopterygii</taxon>
        <taxon>Teleostei</taxon>
        <taxon>Ostariophysi</taxon>
        <taxon>Cypriniformes</taxon>
        <taxon>Cyprinidae</taxon>
        <taxon>Labeoninae</taxon>
        <taxon>Labeonini</taxon>
        <taxon>Cirrhinus</taxon>
    </lineage>
</organism>
<evidence type="ECO:0000259" key="2">
    <source>
        <dbReference type="PROSITE" id="PS50238"/>
    </source>
</evidence>
<feature type="domain" description="Rho-GAP" evidence="2">
    <location>
        <begin position="1"/>
        <end position="59"/>
    </location>
</feature>
<dbReference type="InterPro" id="IPR000198">
    <property type="entry name" value="RhoGAP_dom"/>
</dbReference>
<dbReference type="Gene3D" id="1.10.555.10">
    <property type="entry name" value="Rho GTPase activation protein"/>
    <property type="match status" value="1"/>
</dbReference>
<dbReference type="EMBL" id="JAYMGO010000018">
    <property type="protein sequence ID" value="KAL1256963.1"/>
    <property type="molecule type" value="Genomic_DNA"/>
</dbReference>
<comment type="caution">
    <text evidence="3">The sequence shown here is derived from an EMBL/GenBank/DDBJ whole genome shotgun (WGS) entry which is preliminary data.</text>
</comment>
<dbReference type="Proteomes" id="UP001558613">
    <property type="component" value="Unassembled WGS sequence"/>
</dbReference>
<accession>A0ABR3LVW6</accession>
<evidence type="ECO:0000313" key="4">
    <source>
        <dbReference type="Proteomes" id="UP001558613"/>
    </source>
</evidence>
<dbReference type="PROSITE" id="PS50238">
    <property type="entry name" value="RHOGAP"/>
    <property type="match status" value="1"/>
</dbReference>
<feature type="compositionally biased region" description="Polar residues" evidence="1">
    <location>
        <begin position="166"/>
        <end position="178"/>
    </location>
</feature>
<proteinExistence type="predicted"/>
<feature type="region of interest" description="Disordered" evidence="1">
    <location>
        <begin position="150"/>
        <end position="179"/>
    </location>
</feature>
<evidence type="ECO:0000256" key="1">
    <source>
        <dbReference type="SAM" id="MobiDB-lite"/>
    </source>
</evidence>
<reference evidence="3 4" key="1">
    <citation type="submission" date="2023-09" db="EMBL/GenBank/DDBJ databases">
        <authorList>
            <person name="Wang M."/>
        </authorList>
    </citation>
    <scope>NUCLEOTIDE SEQUENCE [LARGE SCALE GENOMIC DNA]</scope>
    <source>
        <strain evidence="3">GT-2023</strain>
        <tissue evidence="3">Liver</tissue>
    </source>
</reference>
<name>A0ABR3LVW6_9TELE</name>
<dbReference type="InterPro" id="IPR008936">
    <property type="entry name" value="Rho_GTPase_activation_prot"/>
</dbReference>
<evidence type="ECO:0000313" key="3">
    <source>
        <dbReference type="EMBL" id="KAL1256963.1"/>
    </source>
</evidence>
<dbReference type="Pfam" id="PF00620">
    <property type="entry name" value="RhoGAP"/>
    <property type="match status" value="1"/>
</dbReference>
<gene>
    <name evidence="3" type="ORF">QQF64_012508</name>
</gene>
<dbReference type="SUPFAM" id="SSF48350">
    <property type="entry name" value="GTPase activation domain, GAP"/>
    <property type="match status" value="1"/>
</dbReference>